<proteinExistence type="predicted"/>
<gene>
    <name evidence="1" type="ORF">A6E74_02520</name>
</gene>
<dbReference type="Proteomes" id="UP000078516">
    <property type="component" value="Unassembled WGS sequence"/>
</dbReference>
<name>A0A179ESX2_ENTTH</name>
<reference evidence="1 2" key="1">
    <citation type="submission" date="2016-04" db="EMBL/GenBank/DDBJ databases">
        <title>Draft genome of an Enterococcus thailandicus strain isolated from bovine feces.</title>
        <authorList>
            <person name="Beukers A.G."/>
            <person name="Zaheer R."/>
            <person name="Goji N."/>
            <person name="Cook S.R."/>
            <person name="Amoako K."/>
            <person name="Chaves A.V."/>
            <person name="Ward M.P."/>
            <person name="Mcallister T.A."/>
        </authorList>
    </citation>
    <scope>NUCLEOTIDE SEQUENCE [LARGE SCALE GENOMIC DNA]</scope>
    <source>
        <strain evidence="1 2">F0711D 46</strain>
    </source>
</reference>
<comment type="caution">
    <text evidence="1">The sequence shown here is derived from an EMBL/GenBank/DDBJ whole genome shotgun (WGS) entry which is preliminary data.</text>
</comment>
<dbReference type="EMBL" id="LWMN01000010">
    <property type="protein sequence ID" value="OAQ56304.1"/>
    <property type="molecule type" value="Genomic_DNA"/>
</dbReference>
<sequence>MLLIHSHYQKRIAFFLEGNRYICENVQANATKYLGKYHQLFFPNRYDISILEYFKKNQVDIVVTNYKEYLTDELDVETSILFEIIPTADNWNELFTLINSRSTQLYSIKETDHESNQ</sequence>
<keyword evidence="2" id="KW-1185">Reference proteome</keyword>
<organism evidence="1 2">
    <name type="scientific">Enterococcus thailandicus</name>
    <dbReference type="NCBI Taxonomy" id="417368"/>
    <lineage>
        <taxon>Bacteria</taxon>
        <taxon>Bacillati</taxon>
        <taxon>Bacillota</taxon>
        <taxon>Bacilli</taxon>
        <taxon>Lactobacillales</taxon>
        <taxon>Enterococcaceae</taxon>
        <taxon>Enterococcus</taxon>
    </lineage>
</organism>
<dbReference type="AlphaFoldDB" id="A0A179ESX2"/>
<evidence type="ECO:0000313" key="2">
    <source>
        <dbReference type="Proteomes" id="UP000078516"/>
    </source>
</evidence>
<dbReference type="RefSeq" id="WP_067481848.1">
    <property type="nucleotide sequence ID" value="NZ_JARQBF010000001.1"/>
</dbReference>
<accession>A0A179ESX2</accession>
<protein>
    <submittedName>
        <fullName evidence="1">Uncharacterized protein</fullName>
    </submittedName>
</protein>
<evidence type="ECO:0000313" key="1">
    <source>
        <dbReference type="EMBL" id="OAQ56304.1"/>
    </source>
</evidence>